<feature type="region of interest" description="Disordered" evidence="1">
    <location>
        <begin position="126"/>
        <end position="151"/>
    </location>
</feature>
<feature type="compositionally biased region" description="Low complexity" evidence="1">
    <location>
        <begin position="132"/>
        <end position="145"/>
    </location>
</feature>
<feature type="chain" id="PRO_5020880018" description="DUF7707 domain-containing protein" evidence="3">
    <location>
        <begin position="22"/>
        <end position="200"/>
    </location>
</feature>
<feature type="domain" description="DUF7707" evidence="4">
    <location>
        <begin position="24"/>
        <end position="126"/>
    </location>
</feature>
<name>A0A4Q4T344_9PEZI</name>
<keyword evidence="2" id="KW-1133">Transmembrane helix</keyword>
<dbReference type="AlphaFoldDB" id="A0A4Q4T344"/>
<evidence type="ECO:0000256" key="1">
    <source>
        <dbReference type="SAM" id="MobiDB-lite"/>
    </source>
</evidence>
<gene>
    <name evidence="5" type="ORF">DL764_007176</name>
</gene>
<protein>
    <recommendedName>
        <fullName evidence="4">DUF7707 domain-containing protein</fullName>
    </recommendedName>
</protein>
<dbReference type="InterPro" id="IPR056124">
    <property type="entry name" value="DUF7707"/>
</dbReference>
<keyword evidence="2" id="KW-0472">Membrane</keyword>
<keyword evidence="6" id="KW-1185">Reference proteome</keyword>
<evidence type="ECO:0000256" key="3">
    <source>
        <dbReference type="SAM" id="SignalP"/>
    </source>
</evidence>
<keyword evidence="3" id="KW-0732">Signal</keyword>
<sequence length="200" mass="21122">MPSLKTTGFAIACLLTTAIRADYWIDPNTVPLGLREAWCQQEESTCPIICEQVEPRTTRTNTCDPETLTYGCVCGNGLQPNMSEYSLTIPYFTCTEWGNQCVDDCGGDSACQSSCRQDHPCGAQHPTRVNNTSSATQSTTQTPSAGETDSPAIFTGLDGTGATETDTPDSAAAIRRLESGSFAGFVVLVAGVCAGVAVML</sequence>
<dbReference type="Pfam" id="PF24808">
    <property type="entry name" value="DUF7707"/>
    <property type="match status" value="1"/>
</dbReference>
<reference evidence="5 6" key="1">
    <citation type="submission" date="2018-06" db="EMBL/GenBank/DDBJ databases">
        <title>Complete Genomes of Monosporascus.</title>
        <authorList>
            <person name="Robinson A.J."/>
            <person name="Natvig D.O."/>
        </authorList>
    </citation>
    <scope>NUCLEOTIDE SEQUENCE [LARGE SCALE GENOMIC DNA]</scope>
    <source>
        <strain evidence="5 6">CBS 110550</strain>
    </source>
</reference>
<feature type="transmembrane region" description="Helical" evidence="2">
    <location>
        <begin position="180"/>
        <end position="199"/>
    </location>
</feature>
<feature type="signal peptide" evidence="3">
    <location>
        <begin position="1"/>
        <end position="21"/>
    </location>
</feature>
<evidence type="ECO:0000259" key="4">
    <source>
        <dbReference type="Pfam" id="PF24808"/>
    </source>
</evidence>
<dbReference type="PANTHER" id="PTHR38118:SF2">
    <property type="entry name" value="CDP-ALCOHOL PHOSPHATIDYLTRANSFERASE PROTEIN"/>
    <property type="match status" value="1"/>
</dbReference>
<organism evidence="5 6">
    <name type="scientific">Monosporascus ibericus</name>
    <dbReference type="NCBI Taxonomy" id="155417"/>
    <lineage>
        <taxon>Eukaryota</taxon>
        <taxon>Fungi</taxon>
        <taxon>Dikarya</taxon>
        <taxon>Ascomycota</taxon>
        <taxon>Pezizomycotina</taxon>
        <taxon>Sordariomycetes</taxon>
        <taxon>Xylariomycetidae</taxon>
        <taxon>Xylariales</taxon>
        <taxon>Xylariales incertae sedis</taxon>
        <taxon>Monosporascus</taxon>
    </lineage>
</organism>
<dbReference type="OrthoDB" id="2439692at2759"/>
<evidence type="ECO:0000256" key="2">
    <source>
        <dbReference type="SAM" id="Phobius"/>
    </source>
</evidence>
<evidence type="ECO:0000313" key="5">
    <source>
        <dbReference type="EMBL" id="RYO98131.1"/>
    </source>
</evidence>
<evidence type="ECO:0000313" key="6">
    <source>
        <dbReference type="Proteomes" id="UP000293360"/>
    </source>
</evidence>
<keyword evidence="2" id="KW-0812">Transmembrane</keyword>
<comment type="caution">
    <text evidence="5">The sequence shown here is derived from an EMBL/GenBank/DDBJ whole genome shotgun (WGS) entry which is preliminary data.</text>
</comment>
<dbReference type="Proteomes" id="UP000293360">
    <property type="component" value="Unassembled WGS sequence"/>
</dbReference>
<proteinExistence type="predicted"/>
<dbReference type="PANTHER" id="PTHR38118">
    <property type="entry name" value="ANCHORED CELL WALL PROTEIN 11-RELATED"/>
    <property type="match status" value="1"/>
</dbReference>
<accession>A0A4Q4T344</accession>
<dbReference type="EMBL" id="QJNU01000474">
    <property type="protein sequence ID" value="RYO98131.1"/>
    <property type="molecule type" value="Genomic_DNA"/>
</dbReference>